<dbReference type="FunFam" id="2.40.110.10:FF:000011">
    <property type="entry name" value="Acyl-CoA dehydrogenase FadE34"/>
    <property type="match status" value="1"/>
</dbReference>
<reference evidence="10 11" key="1">
    <citation type="submission" date="2019-02" db="EMBL/GenBank/DDBJ databases">
        <title>Genomic Encyclopedia of Type Strains, Phase IV (KMG-IV): sequencing the most valuable type-strain genomes for metagenomic binning, comparative biology and taxonomic classification.</title>
        <authorList>
            <person name="Goeker M."/>
        </authorList>
    </citation>
    <scope>NUCLEOTIDE SEQUENCE [LARGE SCALE GENOMIC DNA]</scope>
    <source>
        <strain evidence="10 11">DSM 105135</strain>
    </source>
</reference>
<dbReference type="InterPro" id="IPR006091">
    <property type="entry name" value="Acyl-CoA_Oxase/DH_mid-dom"/>
</dbReference>
<dbReference type="AlphaFoldDB" id="A0A4Q7YJ48"/>
<dbReference type="GO" id="GO:0005886">
    <property type="term" value="C:plasma membrane"/>
    <property type="evidence" value="ECO:0007669"/>
    <property type="project" value="TreeGrafter"/>
</dbReference>
<evidence type="ECO:0000313" key="11">
    <source>
        <dbReference type="Proteomes" id="UP000292423"/>
    </source>
</evidence>
<evidence type="ECO:0000259" key="7">
    <source>
        <dbReference type="Pfam" id="PF00441"/>
    </source>
</evidence>
<accession>A0A4Q7YJ48</accession>
<dbReference type="Pfam" id="PF00441">
    <property type="entry name" value="Acyl-CoA_dh_1"/>
    <property type="match status" value="1"/>
</dbReference>
<name>A0A4Q7YJ48_9GAMM</name>
<dbReference type="InterPro" id="IPR009075">
    <property type="entry name" value="AcylCo_DH/oxidase_C"/>
</dbReference>
<dbReference type="Proteomes" id="UP000292423">
    <property type="component" value="Unassembled WGS sequence"/>
</dbReference>
<keyword evidence="5 6" id="KW-0560">Oxidoreductase</keyword>
<dbReference type="SUPFAM" id="SSF56645">
    <property type="entry name" value="Acyl-CoA dehydrogenase NM domain-like"/>
    <property type="match status" value="1"/>
</dbReference>
<dbReference type="InterPro" id="IPR037069">
    <property type="entry name" value="AcylCoA_DH/ox_N_sf"/>
</dbReference>
<evidence type="ECO:0000313" key="10">
    <source>
        <dbReference type="EMBL" id="RZU36793.1"/>
    </source>
</evidence>
<dbReference type="EMBL" id="SHKX01000017">
    <property type="protein sequence ID" value="RZU36793.1"/>
    <property type="molecule type" value="Genomic_DNA"/>
</dbReference>
<feature type="domain" description="Acyl-CoA dehydrogenase/oxidase C-terminal" evidence="7">
    <location>
        <begin position="231"/>
        <end position="387"/>
    </location>
</feature>
<keyword evidence="11" id="KW-1185">Reference proteome</keyword>
<evidence type="ECO:0000259" key="9">
    <source>
        <dbReference type="Pfam" id="PF02771"/>
    </source>
</evidence>
<evidence type="ECO:0000256" key="4">
    <source>
        <dbReference type="ARBA" id="ARBA00022827"/>
    </source>
</evidence>
<keyword evidence="3 6" id="KW-0285">Flavoprotein</keyword>
<dbReference type="GO" id="GO:0016627">
    <property type="term" value="F:oxidoreductase activity, acting on the CH-CH group of donors"/>
    <property type="evidence" value="ECO:0007669"/>
    <property type="project" value="InterPro"/>
</dbReference>
<dbReference type="Pfam" id="PF02771">
    <property type="entry name" value="Acyl-CoA_dh_N"/>
    <property type="match status" value="1"/>
</dbReference>
<dbReference type="InterPro" id="IPR009100">
    <property type="entry name" value="AcylCoA_DH/oxidase_NM_dom_sf"/>
</dbReference>
<comment type="cofactor">
    <cofactor evidence="1 6">
        <name>FAD</name>
        <dbReference type="ChEBI" id="CHEBI:57692"/>
    </cofactor>
</comment>
<dbReference type="PANTHER" id="PTHR43292:SF3">
    <property type="entry name" value="ACYL-COA DEHYDROGENASE FADE29"/>
    <property type="match status" value="1"/>
</dbReference>
<dbReference type="Gene3D" id="2.40.110.10">
    <property type="entry name" value="Butyryl-CoA Dehydrogenase, subunit A, domain 2"/>
    <property type="match status" value="1"/>
</dbReference>
<gene>
    <name evidence="10" type="ORF">EV700_3265</name>
</gene>
<comment type="similarity">
    <text evidence="2 6">Belongs to the acyl-CoA dehydrogenase family.</text>
</comment>
<dbReference type="SUPFAM" id="SSF47203">
    <property type="entry name" value="Acyl-CoA dehydrogenase C-terminal domain-like"/>
    <property type="match status" value="1"/>
</dbReference>
<evidence type="ECO:0000259" key="8">
    <source>
        <dbReference type="Pfam" id="PF02770"/>
    </source>
</evidence>
<evidence type="ECO:0000256" key="2">
    <source>
        <dbReference type="ARBA" id="ARBA00009347"/>
    </source>
</evidence>
<dbReference type="RefSeq" id="WP_130415774.1">
    <property type="nucleotide sequence ID" value="NZ_SHKX01000017.1"/>
</dbReference>
<dbReference type="Pfam" id="PF02770">
    <property type="entry name" value="Acyl-CoA_dh_M"/>
    <property type="match status" value="1"/>
</dbReference>
<evidence type="ECO:0000256" key="1">
    <source>
        <dbReference type="ARBA" id="ARBA00001974"/>
    </source>
</evidence>
<comment type="caution">
    <text evidence="10">The sequence shown here is derived from an EMBL/GenBank/DDBJ whole genome shotgun (WGS) entry which is preliminary data.</text>
</comment>
<evidence type="ECO:0000256" key="3">
    <source>
        <dbReference type="ARBA" id="ARBA00022630"/>
    </source>
</evidence>
<dbReference type="InterPro" id="IPR046373">
    <property type="entry name" value="Acyl-CoA_Oxase/DH_mid-dom_sf"/>
</dbReference>
<dbReference type="InterPro" id="IPR013786">
    <property type="entry name" value="AcylCoA_DH/ox_N"/>
</dbReference>
<evidence type="ECO:0000256" key="6">
    <source>
        <dbReference type="RuleBase" id="RU362125"/>
    </source>
</evidence>
<keyword evidence="4 6" id="KW-0274">FAD</keyword>
<dbReference type="InterPro" id="IPR036250">
    <property type="entry name" value="AcylCo_DH-like_C"/>
</dbReference>
<proteinExistence type="inferred from homology"/>
<sequence>MNLEFTTEELAFQNEVRQWFAENVPASLRSRADNGQMPNRDEQHGWEQVLGRKGWLVVGWSAQHGGPGWTATQRYIFDLERARAGAPPVSPFGVSMVGPVICAFGSAEQKQQHLPGIISGNVHWCQGYSEPNAGSDLASLKTAAVLDGDHYVVNGQKIWTTQAHWADWCFCLVRTDSSVKQQQGISFLLINMNTPGIEIRPIHSIDGHHHLNEVYFTDVRVPVENLVGSEGMGWTIAKFLLTHERTTIAGVADSKREIERLKQMLKDTKQGNGSRWDDPFARRRVAELEIDLAALEYTNFRTVAATEEGMGLGAESSGLKIKGTELQQAITQAMVELGGHLSLTWDNSEPVGSFAFNRTRERYNFLRAATIYGGTNEIQKNVIAKMLLGL</sequence>
<evidence type="ECO:0000256" key="5">
    <source>
        <dbReference type="ARBA" id="ARBA00023002"/>
    </source>
</evidence>
<feature type="domain" description="Acyl-CoA dehydrogenase/oxidase N-terminal" evidence="9">
    <location>
        <begin position="6"/>
        <end position="120"/>
    </location>
</feature>
<dbReference type="Gene3D" id="1.20.140.10">
    <property type="entry name" value="Butyryl-CoA Dehydrogenase, subunit A, domain 3"/>
    <property type="match status" value="1"/>
</dbReference>
<protein>
    <submittedName>
        <fullName evidence="10">Alkylation response protein AidB-like acyl-CoA dehydrogenase</fullName>
    </submittedName>
</protein>
<dbReference type="InterPro" id="IPR052161">
    <property type="entry name" value="Mycobact_Acyl-CoA_DH"/>
</dbReference>
<feature type="domain" description="Acyl-CoA oxidase/dehydrogenase middle" evidence="8">
    <location>
        <begin position="125"/>
        <end position="219"/>
    </location>
</feature>
<dbReference type="GO" id="GO:0050660">
    <property type="term" value="F:flavin adenine dinucleotide binding"/>
    <property type="evidence" value="ECO:0007669"/>
    <property type="project" value="InterPro"/>
</dbReference>
<dbReference type="PANTHER" id="PTHR43292">
    <property type="entry name" value="ACYL-COA DEHYDROGENASE"/>
    <property type="match status" value="1"/>
</dbReference>
<dbReference type="Gene3D" id="1.10.540.10">
    <property type="entry name" value="Acyl-CoA dehydrogenase/oxidase, N-terminal domain"/>
    <property type="match status" value="1"/>
</dbReference>
<dbReference type="OrthoDB" id="9770681at2"/>
<organism evidence="10 11">
    <name type="scientific">Fluviicoccus keumensis</name>
    <dbReference type="NCBI Taxonomy" id="1435465"/>
    <lineage>
        <taxon>Bacteria</taxon>
        <taxon>Pseudomonadati</taxon>
        <taxon>Pseudomonadota</taxon>
        <taxon>Gammaproteobacteria</taxon>
        <taxon>Moraxellales</taxon>
        <taxon>Moraxellaceae</taxon>
        <taxon>Fluviicoccus</taxon>
    </lineage>
</organism>